<organism evidence="1 2">
    <name type="scientific">Trypanosoma rangeli SC58</name>
    <dbReference type="NCBI Taxonomy" id="429131"/>
    <lineage>
        <taxon>Eukaryota</taxon>
        <taxon>Discoba</taxon>
        <taxon>Euglenozoa</taxon>
        <taxon>Kinetoplastea</taxon>
        <taxon>Metakinetoplastina</taxon>
        <taxon>Trypanosomatida</taxon>
        <taxon>Trypanosomatidae</taxon>
        <taxon>Trypanosoma</taxon>
        <taxon>Herpetosoma</taxon>
    </lineage>
</organism>
<dbReference type="EMBL" id="AUPL01003429">
    <property type="protein sequence ID" value="ESL08862.1"/>
    <property type="molecule type" value="Genomic_DNA"/>
</dbReference>
<comment type="caution">
    <text evidence="1">The sequence shown here is derived from an EMBL/GenBank/DDBJ whole genome shotgun (WGS) entry which is preliminary data.</text>
</comment>
<dbReference type="AlphaFoldDB" id="A0A061J6D2"/>
<name>A0A061J6D2_TRYRA</name>
<dbReference type="VEuPathDB" id="TriTrypDB:TRSC58_03429"/>
<dbReference type="PANTHER" id="PTHR12507">
    <property type="entry name" value="REDUCED GROWTH PHENOTYPE 1 RGP1, YEAST -RELATED"/>
    <property type="match status" value="1"/>
</dbReference>
<keyword evidence="2" id="KW-1185">Reference proteome</keyword>
<dbReference type="OrthoDB" id="1918at2759"/>
<dbReference type="Proteomes" id="UP000031737">
    <property type="component" value="Unassembled WGS sequence"/>
</dbReference>
<sequence length="477" mass="52402">MHAQCVAAHVIGGHFLPYARTQKEGAGVSGSGSGSSVMLLSASLHRRWYAPGDVVRAEVCLHGLPNPPGSTSNVASVRIGRVDNYFADVDADALPVARVKSLMAQIVGVCAVDSRRLQYALAEERAAAERCRRLVDDKLSKDYNVYRLFCSDAVYLASNLPLRERESRALVVTFTLPDYLPPSFRGQCIRFYYALHLSGVRCGPRELSAPVKLCIPIKVYSAQAILTPLLLSASFPLDGFDFRPNVVIRQSAPSPALTGPLQSTLAPAEVEDFDARVLPNRALHARTNQLARQRTPLEFPLSLEGELALTVALASTTVMIGDSLNGIFVVKDNSTFQPVKVLGSLEFLECCSAKHVKSGVSCHPLPGWGKELVVAETRVVEEFEWVVLDRASARFSVSLTNPNIYSSMHTDVVTSCWQLRLRFLWCRSSVLRQCRATHCEELKIEEEEPELVVPLIVVPPFQCEQLPCKGATLQVLC</sequence>
<accession>A0A061J6D2</accession>
<evidence type="ECO:0000313" key="2">
    <source>
        <dbReference type="Proteomes" id="UP000031737"/>
    </source>
</evidence>
<gene>
    <name evidence="1" type="ORF">TRSC58_03429</name>
</gene>
<proteinExistence type="predicted"/>
<evidence type="ECO:0000313" key="1">
    <source>
        <dbReference type="EMBL" id="ESL08862.1"/>
    </source>
</evidence>
<reference evidence="1 2" key="1">
    <citation type="submission" date="2013-07" db="EMBL/GenBank/DDBJ databases">
        <authorList>
            <person name="Stoco P.H."/>
            <person name="Wagner G."/>
            <person name="Gerber A."/>
            <person name="Zaha A."/>
            <person name="Thompson C."/>
            <person name="Bartholomeu D.C."/>
            <person name="Luckemeyer D.D."/>
            <person name="Bahia D."/>
            <person name="Loreto E."/>
            <person name="Prestes E.B."/>
            <person name="Lima F.M."/>
            <person name="Rodrigues-Luiz G."/>
            <person name="Vallejo G.A."/>
            <person name="Filho J.F."/>
            <person name="Monteiro K.M."/>
            <person name="Tyler K.M."/>
            <person name="de Almeida L.G."/>
            <person name="Ortiz M.F."/>
            <person name="Siervo M.A."/>
            <person name="de Moraes M.H."/>
            <person name="Cunha O.L."/>
            <person name="Mendonca-Neto R."/>
            <person name="Silva R."/>
            <person name="Teixeira S.M."/>
            <person name="Murta S.M."/>
            <person name="Sincero T.C."/>
            <person name="Mendes T.A."/>
            <person name="Urmenyi T.P."/>
            <person name="Silva V.G."/>
            <person name="da Rocha W.D."/>
            <person name="Andersson B."/>
            <person name="Romanha A.J."/>
            <person name="Steindel M."/>
            <person name="de Vasconcelos A.T."/>
            <person name="Grisard E.C."/>
        </authorList>
    </citation>
    <scope>NUCLEOTIDE SEQUENCE [LARGE SCALE GENOMIC DNA]</scope>
    <source>
        <strain evidence="1 2">SC58</strain>
    </source>
</reference>
<evidence type="ECO:0008006" key="3">
    <source>
        <dbReference type="Google" id="ProtNLM"/>
    </source>
</evidence>
<dbReference type="InterPro" id="IPR014848">
    <property type="entry name" value="Rgp1"/>
</dbReference>
<protein>
    <recommendedName>
        <fullName evidence="3">Rgp1</fullName>
    </recommendedName>
</protein>